<reference evidence="1 2" key="1">
    <citation type="submission" date="2019-08" db="EMBL/GenBank/DDBJ databases">
        <title>Draft genome sequence of Ulvibacter marinus type strain NBRC 109484.</title>
        <authorList>
            <person name="Kawano K."/>
            <person name="Ushijima N."/>
            <person name="Kihara M."/>
            <person name="Itoh H."/>
        </authorList>
    </citation>
    <scope>NUCLEOTIDE SEQUENCE [LARGE SCALE GENOMIC DNA]</scope>
    <source>
        <strain evidence="1 2">NBRC 109484</strain>
    </source>
</reference>
<comment type="caution">
    <text evidence="1">The sequence shown here is derived from an EMBL/GenBank/DDBJ whole genome shotgun (WGS) entry which is preliminary data.</text>
</comment>
<accession>A0A5J4IVG3</accession>
<evidence type="ECO:0000313" key="1">
    <source>
        <dbReference type="EMBL" id="GER58844.1"/>
    </source>
</evidence>
<dbReference type="OrthoDB" id="1143948at2"/>
<sequence length="136" mass="15032">MKKILVLIAFIIAVSACKNPDKKEVSEELLTTKNSNLAVYKGEFIYVADAAVLKGKDFIYGVEVNEKMHELAEKVAPVKNDDFDMVPVVVTGLLNDKEEGVEGWDKILTIVEIIQVSPKPSKADVKIENKTAKAKK</sequence>
<evidence type="ECO:0008006" key="3">
    <source>
        <dbReference type="Google" id="ProtNLM"/>
    </source>
</evidence>
<dbReference type="PROSITE" id="PS51257">
    <property type="entry name" value="PROKAR_LIPOPROTEIN"/>
    <property type="match status" value="1"/>
</dbReference>
<protein>
    <recommendedName>
        <fullName evidence="3">NlpE C-terminal OB domain-containing protein</fullName>
    </recommendedName>
</protein>
<evidence type="ECO:0000313" key="2">
    <source>
        <dbReference type="Proteomes" id="UP000326509"/>
    </source>
</evidence>
<dbReference type="Proteomes" id="UP000326509">
    <property type="component" value="Unassembled WGS sequence"/>
</dbReference>
<organism evidence="1 2">
    <name type="scientific">Patiriisocius marinus</name>
    <dbReference type="NCBI Taxonomy" id="1397112"/>
    <lineage>
        <taxon>Bacteria</taxon>
        <taxon>Pseudomonadati</taxon>
        <taxon>Bacteroidota</taxon>
        <taxon>Flavobacteriia</taxon>
        <taxon>Flavobacteriales</taxon>
        <taxon>Flavobacteriaceae</taxon>
        <taxon>Patiriisocius</taxon>
    </lineage>
</organism>
<name>A0A5J4IVG3_9FLAO</name>
<gene>
    <name evidence="1" type="ORF">ULMA_09520</name>
</gene>
<dbReference type="AlphaFoldDB" id="A0A5J4IVG3"/>
<dbReference type="RefSeq" id="WP_151672897.1">
    <property type="nucleotide sequence ID" value="NZ_BKCG01000001.1"/>
</dbReference>
<keyword evidence="2" id="KW-1185">Reference proteome</keyword>
<dbReference type="EMBL" id="BKCG01000001">
    <property type="protein sequence ID" value="GER58844.1"/>
    <property type="molecule type" value="Genomic_DNA"/>
</dbReference>
<proteinExistence type="predicted"/>